<dbReference type="GO" id="GO:0014850">
    <property type="term" value="P:response to muscle activity"/>
    <property type="evidence" value="ECO:0007669"/>
    <property type="project" value="TreeGrafter"/>
</dbReference>
<evidence type="ECO:0000313" key="3">
    <source>
        <dbReference type="Proteomes" id="UP001497482"/>
    </source>
</evidence>
<proteinExistence type="predicted"/>
<name>A0AAV2LY90_KNICA</name>
<protein>
    <submittedName>
        <fullName evidence="2">Uncharacterized protein</fullName>
    </submittedName>
</protein>
<dbReference type="InterPro" id="IPR043442">
    <property type="entry name" value="Perm1"/>
</dbReference>
<dbReference type="Proteomes" id="UP001497482">
    <property type="component" value="Chromosome 5"/>
</dbReference>
<dbReference type="PANTHER" id="PTHR47282">
    <property type="entry name" value="PGC-1 AND ERR-INDUCED REGULATOR IN MUSCLE PROTEIN 1"/>
    <property type="match status" value="1"/>
</dbReference>
<dbReference type="EMBL" id="OZ035827">
    <property type="protein sequence ID" value="CAL1606013.1"/>
    <property type="molecule type" value="Genomic_DNA"/>
</dbReference>
<reference evidence="2 3" key="1">
    <citation type="submission" date="2024-04" db="EMBL/GenBank/DDBJ databases">
        <authorList>
            <person name="Waldvogel A.-M."/>
            <person name="Schoenle A."/>
        </authorList>
    </citation>
    <scope>NUCLEOTIDE SEQUENCE [LARGE SCALE GENOMIC DNA]</scope>
</reference>
<dbReference type="GO" id="GO:0005737">
    <property type="term" value="C:cytoplasm"/>
    <property type="evidence" value="ECO:0007669"/>
    <property type="project" value="TreeGrafter"/>
</dbReference>
<dbReference type="GO" id="GO:0006355">
    <property type="term" value="P:regulation of DNA-templated transcription"/>
    <property type="evidence" value="ECO:0007669"/>
    <property type="project" value="InterPro"/>
</dbReference>
<evidence type="ECO:0000256" key="1">
    <source>
        <dbReference type="SAM" id="MobiDB-lite"/>
    </source>
</evidence>
<sequence length="228" mass="25038">MSDLDDAGARFAMKFQKSNLNTDLLEEDEPADSPWECPPDELYPSKHFSGGLESVLSGSEEDIHLQSVNMFIEQMKSSSEGVKSAKQGQKADNTDCFTLSDLGSCIQTEEKKLDQACKDVQSTIPEFDTDTLFYTEEVTSELSIQTAVANPNLDAPLLPLKQSDMCLICIAFASWVLKTANPQVGDAWKAVLLANVSALSAIWYLRKYVKVETSAGEKKPNLKTLSPS</sequence>
<dbReference type="PANTHER" id="PTHR47282:SF1">
    <property type="entry name" value="PGC-1 AND ERR-INDUCED REGULATOR IN MUSCLE PROTEIN 1"/>
    <property type="match status" value="1"/>
</dbReference>
<keyword evidence="3" id="KW-1185">Reference proteome</keyword>
<gene>
    <name evidence="2" type="ORF">KC01_LOCUS33284</name>
</gene>
<evidence type="ECO:0000313" key="2">
    <source>
        <dbReference type="EMBL" id="CAL1606013.1"/>
    </source>
</evidence>
<organism evidence="2 3">
    <name type="scientific">Knipowitschia caucasica</name>
    <name type="common">Caucasian dwarf goby</name>
    <name type="synonym">Pomatoschistus caucasicus</name>
    <dbReference type="NCBI Taxonomy" id="637954"/>
    <lineage>
        <taxon>Eukaryota</taxon>
        <taxon>Metazoa</taxon>
        <taxon>Chordata</taxon>
        <taxon>Craniata</taxon>
        <taxon>Vertebrata</taxon>
        <taxon>Euteleostomi</taxon>
        <taxon>Actinopterygii</taxon>
        <taxon>Neopterygii</taxon>
        <taxon>Teleostei</taxon>
        <taxon>Neoteleostei</taxon>
        <taxon>Acanthomorphata</taxon>
        <taxon>Gobiaria</taxon>
        <taxon>Gobiiformes</taxon>
        <taxon>Gobioidei</taxon>
        <taxon>Gobiidae</taxon>
        <taxon>Gobiinae</taxon>
        <taxon>Knipowitschia</taxon>
    </lineage>
</organism>
<feature type="region of interest" description="Disordered" evidence="1">
    <location>
        <begin position="19"/>
        <end position="38"/>
    </location>
</feature>
<dbReference type="AlphaFoldDB" id="A0AAV2LY90"/>
<accession>A0AAV2LY90</accession>
<dbReference type="GO" id="GO:0005634">
    <property type="term" value="C:nucleus"/>
    <property type="evidence" value="ECO:0007669"/>
    <property type="project" value="TreeGrafter"/>
</dbReference>